<dbReference type="Proteomes" id="UP000184188">
    <property type="component" value="Unassembled WGS sequence"/>
</dbReference>
<dbReference type="PANTHER" id="PTHR42905:SF2">
    <property type="entry name" value="PHOSPHOENOLPYRUVATE CARBOXYLASE FAMILY PROTEIN"/>
    <property type="match status" value="1"/>
</dbReference>
<dbReference type="EMBL" id="KV878341">
    <property type="protein sequence ID" value="OJJ47395.1"/>
    <property type="molecule type" value="Genomic_DNA"/>
</dbReference>
<dbReference type="RefSeq" id="XP_022581905.1">
    <property type="nucleotide sequence ID" value="XM_022729280.1"/>
</dbReference>
<dbReference type="InterPro" id="IPR040442">
    <property type="entry name" value="Pyrv_kinase-like_dom_sf"/>
</dbReference>
<accession>A0A1L9SJR2</accession>
<keyword evidence="3" id="KW-1185">Reference proteome</keyword>
<dbReference type="PANTHER" id="PTHR42905">
    <property type="entry name" value="PHOSPHOENOLPYRUVATE CARBOXYLASE"/>
    <property type="match status" value="1"/>
</dbReference>
<dbReference type="Pfam" id="PF13714">
    <property type="entry name" value="PEP_mutase"/>
    <property type="match status" value="1"/>
</dbReference>
<dbReference type="InterPro" id="IPR018523">
    <property type="entry name" value="Isocitrate_lyase_ph_CS"/>
</dbReference>
<dbReference type="InterPro" id="IPR039556">
    <property type="entry name" value="ICL/PEPM"/>
</dbReference>
<dbReference type="SUPFAM" id="SSF51621">
    <property type="entry name" value="Phosphoenolpyruvate/pyruvate domain"/>
    <property type="match status" value="1"/>
</dbReference>
<evidence type="ECO:0000313" key="2">
    <source>
        <dbReference type="EMBL" id="OJJ47395.1"/>
    </source>
</evidence>
<organism evidence="2 3">
    <name type="scientific">Penicilliopsis zonata CBS 506.65</name>
    <dbReference type="NCBI Taxonomy" id="1073090"/>
    <lineage>
        <taxon>Eukaryota</taxon>
        <taxon>Fungi</taxon>
        <taxon>Dikarya</taxon>
        <taxon>Ascomycota</taxon>
        <taxon>Pezizomycotina</taxon>
        <taxon>Eurotiomycetes</taxon>
        <taxon>Eurotiomycetidae</taxon>
        <taxon>Eurotiales</taxon>
        <taxon>Aspergillaceae</taxon>
        <taxon>Penicilliopsis</taxon>
    </lineage>
</organism>
<evidence type="ECO:0000313" key="3">
    <source>
        <dbReference type="Proteomes" id="UP000184188"/>
    </source>
</evidence>
<dbReference type="PROSITE" id="PS00161">
    <property type="entry name" value="ISOCITRATE_LYASE"/>
    <property type="match status" value="1"/>
</dbReference>
<dbReference type="VEuPathDB" id="FungiDB:ASPZODRAFT_65124"/>
<dbReference type="InterPro" id="IPR015813">
    <property type="entry name" value="Pyrv/PenolPyrv_kinase-like_dom"/>
</dbReference>
<protein>
    <submittedName>
        <fullName evidence="2">Uncharacterized protein</fullName>
    </submittedName>
</protein>
<proteinExistence type="predicted"/>
<comment type="catalytic activity">
    <reaction evidence="1">
        <text>(2S,3R)-3-hydroxybutane-1,2,3-tricarboxylate = pyruvate + succinate</text>
        <dbReference type="Rhea" id="RHEA:16809"/>
        <dbReference type="ChEBI" id="CHEBI:15361"/>
        <dbReference type="ChEBI" id="CHEBI:30031"/>
        <dbReference type="ChEBI" id="CHEBI:57429"/>
        <dbReference type="EC" id="4.1.3.30"/>
    </reaction>
</comment>
<gene>
    <name evidence="2" type="ORF">ASPZODRAFT_65124</name>
</gene>
<dbReference type="CDD" id="cd00377">
    <property type="entry name" value="ICL_PEPM"/>
    <property type="match status" value="1"/>
</dbReference>
<dbReference type="Gene3D" id="3.20.20.60">
    <property type="entry name" value="Phosphoenolpyruvate-binding domains"/>
    <property type="match status" value="1"/>
</dbReference>
<name>A0A1L9SJR2_9EURO</name>
<dbReference type="GeneID" id="34615744"/>
<reference evidence="3" key="1">
    <citation type="journal article" date="2017" name="Genome Biol.">
        <title>Comparative genomics reveals high biological diversity and specific adaptations in the industrially and medically important fungal genus Aspergillus.</title>
        <authorList>
            <person name="de Vries R.P."/>
            <person name="Riley R."/>
            <person name="Wiebenga A."/>
            <person name="Aguilar-Osorio G."/>
            <person name="Amillis S."/>
            <person name="Uchima C.A."/>
            <person name="Anderluh G."/>
            <person name="Asadollahi M."/>
            <person name="Askin M."/>
            <person name="Barry K."/>
            <person name="Battaglia E."/>
            <person name="Bayram O."/>
            <person name="Benocci T."/>
            <person name="Braus-Stromeyer S.A."/>
            <person name="Caldana C."/>
            <person name="Canovas D."/>
            <person name="Cerqueira G.C."/>
            <person name="Chen F."/>
            <person name="Chen W."/>
            <person name="Choi C."/>
            <person name="Clum A."/>
            <person name="Dos Santos R.A."/>
            <person name="Damasio A.R."/>
            <person name="Diallinas G."/>
            <person name="Emri T."/>
            <person name="Fekete E."/>
            <person name="Flipphi M."/>
            <person name="Freyberg S."/>
            <person name="Gallo A."/>
            <person name="Gournas C."/>
            <person name="Habgood R."/>
            <person name="Hainaut M."/>
            <person name="Harispe M.L."/>
            <person name="Henrissat B."/>
            <person name="Hilden K.S."/>
            <person name="Hope R."/>
            <person name="Hossain A."/>
            <person name="Karabika E."/>
            <person name="Karaffa L."/>
            <person name="Karanyi Z."/>
            <person name="Krasevec N."/>
            <person name="Kuo A."/>
            <person name="Kusch H."/>
            <person name="LaButti K."/>
            <person name="Lagendijk E.L."/>
            <person name="Lapidus A."/>
            <person name="Levasseur A."/>
            <person name="Lindquist E."/>
            <person name="Lipzen A."/>
            <person name="Logrieco A.F."/>
            <person name="MacCabe A."/>
            <person name="Maekelae M.R."/>
            <person name="Malavazi I."/>
            <person name="Melin P."/>
            <person name="Meyer V."/>
            <person name="Mielnichuk N."/>
            <person name="Miskei M."/>
            <person name="Molnar A.P."/>
            <person name="Mule G."/>
            <person name="Ngan C.Y."/>
            <person name="Orejas M."/>
            <person name="Orosz E."/>
            <person name="Ouedraogo J.P."/>
            <person name="Overkamp K.M."/>
            <person name="Park H.-S."/>
            <person name="Perrone G."/>
            <person name="Piumi F."/>
            <person name="Punt P.J."/>
            <person name="Ram A.F."/>
            <person name="Ramon A."/>
            <person name="Rauscher S."/>
            <person name="Record E."/>
            <person name="Riano-Pachon D.M."/>
            <person name="Robert V."/>
            <person name="Roehrig J."/>
            <person name="Ruller R."/>
            <person name="Salamov A."/>
            <person name="Salih N.S."/>
            <person name="Samson R.A."/>
            <person name="Sandor E."/>
            <person name="Sanguinetti M."/>
            <person name="Schuetze T."/>
            <person name="Sepcic K."/>
            <person name="Shelest E."/>
            <person name="Sherlock G."/>
            <person name="Sophianopoulou V."/>
            <person name="Squina F.M."/>
            <person name="Sun H."/>
            <person name="Susca A."/>
            <person name="Todd R.B."/>
            <person name="Tsang A."/>
            <person name="Unkles S.E."/>
            <person name="van de Wiele N."/>
            <person name="van Rossen-Uffink D."/>
            <person name="Oliveira J.V."/>
            <person name="Vesth T.C."/>
            <person name="Visser J."/>
            <person name="Yu J.-H."/>
            <person name="Zhou M."/>
            <person name="Andersen M.R."/>
            <person name="Archer D.B."/>
            <person name="Baker S.E."/>
            <person name="Benoit I."/>
            <person name="Brakhage A.A."/>
            <person name="Braus G.H."/>
            <person name="Fischer R."/>
            <person name="Frisvad J.C."/>
            <person name="Goldman G.H."/>
            <person name="Houbraken J."/>
            <person name="Oakley B."/>
            <person name="Pocsi I."/>
            <person name="Scazzocchio C."/>
            <person name="Seiboth B."/>
            <person name="vanKuyk P.A."/>
            <person name="Wortman J."/>
            <person name="Dyer P.S."/>
            <person name="Grigoriev I.V."/>
        </authorList>
    </citation>
    <scope>NUCLEOTIDE SEQUENCE [LARGE SCALE GENOMIC DNA]</scope>
    <source>
        <strain evidence="3">CBS 506.65</strain>
    </source>
</reference>
<sequence length="293" mass="31647">MAAVKKLREMLADREKIIVGPGVYDGLTARMAIQAGFDALYMTGAGTSMSKLGMADLGLATMTEMADQAGMIASLDWRVPLIADADTGYGGALSVGRTVARYMAGGVAAMHLEDQVVNKRCGHLAGKQVVSREEYKSRIRAAVNMRAQLEGDIVLIARTDALQPLGLDEALLRLQDAVELGVDVVFLEAIETREQIETYCRVFRDKGVPIMYGMVQGTNAVKITVAEAQQMGIKILVYAALCLIPTYLAVTQALRHLKQEGDCEQYGPGISPPLVFGVCGMNELLEFDRQAGE</sequence>
<dbReference type="GO" id="GO:0046421">
    <property type="term" value="F:methylisocitrate lyase activity"/>
    <property type="evidence" value="ECO:0007669"/>
    <property type="project" value="UniProtKB-EC"/>
</dbReference>
<dbReference type="OrthoDB" id="1923844at2759"/>
<dbReference type="STRING" id="1073090.A0A1L9SJR2"/>
<evidence type="ECO:0000256" key="1">
    <source>
        <dbReference type="ARBA" id="ARBA00001050"/>
    </source>
</evidence>
<dbReference type="AlphaFoldDB" id="A0A1L9SJR2"/>